<dbReference type="EMBL" id="KT006983">
    <property type="protein sequence ID" value="AKQ01901.1"/>
    <property type="molecule type" value="Genomic_DNA"/>
</dbReference>
<evidence type="ECO:0000313" key="11">
    <source>
        <dbReference type="EMBL" id="AKQ01901.1"/>
    </source>
</evidence>
<reference evidence="11" key="1">
    <citation type="journal article" date="2015" name="ISME J.">
        <title>Aquifer environment selects for microbial species cohorts in sediment and groundwater.</title>
        <authorList>
            <person name="Hug L.A."/>
            <person name="Thomas B.C."/>
            <person name="Brown C.T."/>
            <person name="Frischkorn K.R."/>
            <person name="Williams K.H."/>
            <person name="Tringe S.G."/>
            <person name="Banfield J.F."/>
        </authorList>
    </citation>
    <scope>NUCLEOTIDE SEQUENCE</scope>
</reference>
<dbReference type="GO" id="GO:0019843">
    <property type="term" value="F:rRNA binding"/>
    <property type="evidence" value="ECO:0007669"/>
    <property type="project" value="UniProtKB-UniRule"/>
</dbReference>
<evidence type="ECO:0000256" key="5">
    <source>
        <dbReference type="ARBA" id="ARBA00023274"/>
    </source>
</evidence>
<dbReference type="PANTHER" id="PTHR13501">
    <property type="entry name" value="CHLOROPLAST 50S RIBOSOMAL PROTEIN L22-RELATED"/>
    <property type="match status" value="1"/>
</dbReference>
<dbReference type="Gene3D" id="3.90.470.10">
    <property type="entry name" value="Ribosomal protein L22/L17"/>
    <property type="match status" value="1"/>
</dbReference>
<dbReference type="InterPro" id="IPR018260">
    <property type="entry name" value="Ribosomal_uL22_CS"/>
</dbReference>
<evidence type="ECO:0000256" key="8">
    <source>
        <dbReference type="RuleBase" id="RU004005"/>
    </source>
</evidence>
<comment type="function">
    <text evidence="7">The globular domain of the protein is located near the polypeptide exit tunnel on the outside of the subunit, while an extended beta-hairpin is found that lines the wall of the exit tunnel in the center of the 70S ribosome.</text>
</comment>
<evidence type="ECO:0000256" key="9">
    <source>
        <dbReference type="RuleBase" id="RU004006"/>
    </source>
</evidence>
<dbReference type="InterPro" id="IPR036394">
    <property type="entry name" value="Ribosomal_uL22_sf"/>
</dbReference>
<sequence>MQATAILKYVRVSAQKGRLVADQIRGMPVARALELLQFSPKKAAGHVRKVLESAIANAEHNEGADVDELKVATIQVDGGPTLRRFHARAKGRGVRILKRTSHITVTVSDEKKRPKAVKKEKS</sequence>
<dbReference type="Pfam" id="PF00237">
    <property type="entry name" value="Ribosomal_L22"/>
    <property type="match status" value="1"/>
</dbReference>
<organism evidence="11">
    <name type="scientific">uncultured proteobacterium Rifle_16ft_4_minimus_30456</name>
    <dbReference type="NCBI Taxonomy" id="1665207"/>
    <lineage>
        <taxon>Bacteria</taxon>
        <taxon>Pseudomonadati</taxon>
        <taxon>Pseudomonadota</taxon>
        <taxon>environmental samples</taxon>
    </lineage>
</organism>
<comment type="subunit">
    <text evidence="7 9">Part of the 50S ribosomal subunit.</text>
</comment>
<evidence type="ECO:0000256" key="7">
    <source>
        <dbReference type="HAMAP-Rule" id="MF_01331"/>
    </source>
</evidence>
<comment type="similarity">
    <text evidence="1 7 8">Belongs to the universal ribosomal protein uL22 family.</text>
</comment>
<name>A0A0H4T2P6_9PROT</name>
<dbReference type="PANTHER" id="PTHR13501:SF8">
    <property type="entry name" value="LARGE RIBOSOMAL SUBUNIT PROTEIN UL22M"/>
    <property type="match status" value="1"/>
</dbReference>
<evidence type="ECO:0000256" key="2">
    <source>
        <dbReference type="ARBA" id="ARBA00022730"/>
    </source>
</evidence>
<dbReference type="InterPro" id="IPR005727">
    <property type="entry name" value="Ribosomal_uL22_bac/chlpt-type"/>
</dbReference>
<accession>A0A0H4T2P6</accession>
<dbReference type="SUPFAM" id="SSF54843">
    <property type="entry name" value="Ribosomal protein L22"/>
    <property type="match status" value="1"/>
</dbReference>
<dbReference type="InterPro" id="IPR047867">
    <property type="entry name" value="Ribosomal_uL22_bac/org-type"/>
</dbReference>
<dbReference type="InterPro" id="IPR001063">
    <property type="entry name" value="Ribosomal_uL22"/>
</dbReference>
<evidence type="ECO:0000256" key="10">
    <source>
        <dbReference type="RuleBase" id="RU004008"/>
    </source>
</evidence>
<dbReference type="GO" id="GO:0022625">
    <property type="term" value="C:cytosolic large ribosomal subunit"/>
    <property type="evidence" value="ECO:0007669"/>
    <property type="project" value="TreeGrafter"/>
</dbReference>
<dbReference type="NCBIfam" id="TIGR01044">
    <property type="entry name" value="rplV_bact"/>
    <property type="match status" value="1"/>
</dbReference>
<evidence type="ECO:0000256" key="3">
    <source>
        <dbReference type="ARBA" id="ARBA00022884"/>
    </source>
</evidence>
<dbReference type="CDD" id="cd00336">
    <property type="entry name" value="Ribosomal_L22"/>
    <property type="match status" value="1"/>
</dbReference>
<keyword evidence="3 7" id="KW-0694">RNA-binding</keyword>
<dbReference type="FunFam" id="3.90.470.10:FF:000001">
    <property type="entry name" value="50S ribosomal protein L22"/>
    <property type="match status" value="1"/>
</dbReference>
<comment type="function">
    <text evidence="7 10">This protein binds specifically to 23S rRNA; its binding is stimulated by other ribosomal proteins, e.g., L4, L17, and L20. It is important during the early stages of 50S assembly. It makes multiple contacts with different domains of the 23S rRNA in the assembled 50S subunit and ribosome.</text>
</comment>
<evidence type="ECO:0000256" key="4">
    <source>
        <dbReference type="ARBA" id="ARBA00022980"/>
    </source>
</evidence>
<dbReference type="HAMAP" id="MF_01331_B">
    <property type="entry name" value="Ribosomal_uL22_B"/>
    <property type="match status" value="1"/>
</dbReference>
<evidence type="ECO:0000256" key="1">
    <source>
        <dbReference type="ARBA" id="ARBA00009451"/>
    </source>
</evidence>
<keyword evidence="4 7" id="KW-0689">Ribosomal protein</keyword>
<dbReference type="AlphaFoldDB" id="A0A0H4T2P6"/>
<protein>
    <recommendedName>
        <fullName evidence="6 7">Large ribosomal subunit protein uL22</fullName>
    </recommendedName>
</protein>
<keyword evidence="2 7" id="KW-0699">rRNA-binding</keyword>
<proteinExistence type="inferred from homology"/>
<dbReference type="GO" id="GO:0006412">
    <property type="term" value="P:translation"/>
    <property type="evidence" value="ECO:0007669"/>
    <property type="project" value="UniProtKB-UniRule"/>
</dbReference>
<dbReference type="GO" id="GO:0003735">
    <property type="term" value="F:structural constituent of ribosome"/>
    <property type="evidence" value="ECO:0007669"/>
    <property type="project" value="InterPro"/>
</dbReference>
<dbReference type="PROSITE" id="PS00464">
    <property type="entry name" value="RIBOSOMAL_L22"/>
    <property type="match status" value="1"/>
</dbReference>
<gene>
    <name evidence="7 11" type="primary">rplV</name>
</gene>
<evidence type="ECO:0000256" key="6">
    <source>
        <dbReference type="ARBA" id="ARBA00035207"/>
    </source>
</evidence>
<keyword evidence="5 7" id="KW-0687">Ribonucleoprotein</keyword>